<gene>
    <name evidence="3" type="primary">wcuU</name>
</gene>
<reference evidence="2" key="1">
    <citation type="journal article" date="2013" name="PLoS ONE">
        <title>Capsular Types of Klebsiella pneumoniae Revisited by wzc Sequencing.</title>
        <authorList>
            <person name="Pan Y.J."/>
            <person name="Lin T.L."/>
            <person name="Chen Y.H."/>
            <person name="Hsu C.R."/>
            <person name="Hsieh P.F."/>
            <person name="Wu M.C."/>
            <person name="Wang J.T."/>
        </authorList>
    </citation>
    <scope>NUCLEOTIDE SEQUENCE</scope>
    <source>
        <strain evidence="2">1303/50</strain>
    </source>
</reference>
<dbReference type="AlphaFoldDB" id="W0S998"/>
<reference evidence="2" key="2">
    <citation type="submission" date="2013-05" db="EMBL/GenBank/DDBJ databases">
        <authorList>
            <person name="Yi-Jiun P."/>
        </authorList>
    </citation>
    <scope>NUCLEOTIDE SEQUENCE</scope>
    <source>
        <strain evidence="2">1303/50</strain>
    </source>
</reference>
<dbReference type="EMBL" id="AB822494">
    <property type="protein sequence ID" value="BAO27571.1"/>
    <property type="molecule type" value="Genomic_DNA"/>
</dbReference>
<dbReference type="EMBL" id="AB924587">
    <property type="protein sequence ID" value="BAT23933.1"/>
    <property type="molecule type" value="Genomic_DNA"/>
</dbReference>
<evidence type="ECO:0000313" key="2">
    <source>
        <dbReference type="EMBL" id="BAO27571.1"/>
    </source>
</evidence>
<dbReference type="InterPro" id="IPR001173">
    <property type="entry name" value="Glyco_trans_2-like"/>
</dbReference>
<dbReference type="Gene3D" id="3.90.550.10">
    <property type="entry name" value="Spore Coat Polysaccharide Biosynthesis Protein SpsA, Chain A"/>
    <property type="match status" value="1"/>
</dbReference>
<dbReference type="GO" id="GO:0016758">
    <property type="term" value="F:hexosyltransferase activity"/>
    <property type="evidence" value="ECO:0007669"/>
    <property type="project" value="UniProtKB-ARBA"/>
</dbReference>
<evidence type="ECO:0000313" key="3">
    <source>
        <dbReference type="EMBL" id="BAT23933.1"/>
    </source>
</evidence>
<dbReference type="CDD" id="cd00761">
    <property type="entry name" value="Glyco_tranf_GTA_type"/>
    <property type="match status" value="1"/>
</dbReference>
<dbReference type="InterPro" id="IPR029044">
    <property type="entry name" value="Nucleotide-diphossugar_trans"/>
</dbReference>
<accession>W0S998</accession>
<dbReference type="PANTHER" id="PTHR22916:SF3">
    <property type="entry name" value="UDP-GLCNAC:BETAGAL BETA-1,3-N-ACETYLGLUCOSAMINYLTRANSFERASE-LIKE PROTEIN 1"/>
    <property type="match status" value="1"/>
</dbReference>
<proteinExistence type="predicted"/>
<dbReference type="SUPFAM" id="SSF53448">
    <property type="entry name" value="Nucleotide-diphospho-sugar transferases"/>
    <property type="match status" value="1"/>
</dbReference>
<keyword evidence="2" id="KW-0808">Transferase</keyword>
<name>W0S998_9ENTR</name>
<organism evidence="2">
    <name type="scientific">Klebsiella sp. 1303/50</name>
    <dbReference type="NCBI Taxonomy" id="1336497"/>
    <lineage>
        <taxon>Bacteria</taxon>
        <taxon>Pseudomonadati</taxon>
        <taxon>Pseudomonadota</taxon>
        <taxon>Gammaproteobacteria</taxon>
        <taxon>Enterobacterales</taxon>
        <taxon>Enterobacteriaceae</taxon>
        <taxon>Klebsiella/Raoultella group</taxon>
        <taxon>Klebsiella</taxon>
    </lineage>
</organism>
<evidence type="ECO:0000259" key="1">
    <source>
        <dbReference type="Pfam" id="PF00535"/>
    </source>
</evidence>
<feature type="domain" description="Glycosyltransferase 2-like" evidence="1">
    <location>
        <begin position="4"/>
        <end position="133"/>
    </location>
</feature>
<reference evidence="3" key="3">
    <citation type="submission" date="2014-04" db="EMBL/GenBank/DDBJ databases">
        <authorList>
            <person name="Harrison E."/>
        </authorList>
    </citation>
    <scope>NUCLEOTIDE SEQUENCE</scope>
    <source>
        <strain evidence="3">1303/50</strain>
    </source>
</reference>
<sequence>MKLSIIIPCFNCSNNIINIIDLLEEQVNSSVEVLFINDGSNDNTAQIIADSIKARDLSSFRLYSYENAGAAKARARGLALATGEYVFFLDSDDIIDKGFICSVFKHTEKKPDMIYFSSVIVSATNPRIKISDKLIFDNDKVYSNHDDFICMMFNNNNWTSAVWSYVFRRELAAASNAYFTDRVAHEDHIFTLRLVGHSQKIQVLKDILYLQKRTIGSLTTSKKNSTYILERFQAFEESRDDMIGLYSNESIYLYEKWSIFSFVHLCFENIKIIWIWLLLPKFYYNLWRYRSVIFNILTSSFIRKIKRDL</sequence>
<dbReference type="Pfam" id="PF00535">
    <property type="entry name" value="Glycos_transf_2"/>
    <property type="match status" value="1"/>
</dbReference>
<dbReference type="PANTHER" id="PTHR22916">
    <property type="entry name" value="GLYCOSYLTRANSFERASE"/>
    <property type="match status" value="1"/>
</dbReference>
<protein>
    <submittedName>
        <fullName evidence="3">Glycosyl transferase</fullName>
    </submittedName>
    <submittedName>
        <fullName evidence="2">Glycosyltransferase</fullName>
    </submittedName>
</protein>
<reference evidence="3" key="4">
    <citation type="journal article" date="2015" name="Sci. Rep.">
        <title>Genetic analysis of capsular polysaccharide synthesis gene clusters in 79 capsular types of Klebsiella spp.</title>
        <authorList>
            <person name="Pan Y.J."/>
            <person name="Lin T.L."/>
            <person name="Chen C.T."/>
            <person name="Chen Y.Y."/>
            <person name="Hsieh P.F."/>
            <person name="Hsu C.R."/>
            <person name="Wu M.C."/>
            <person name="Wang J.T."/>
        </authorList>
    </citation>
    <scope>NUCLEOTIDE SEQUENCE</scope>
    <source>
        <strain evidence="3">1303/50</strain>
    </source>
</reference>